<evidence type="ECO:0000313" key="2">
    <source>
        <dbReference type="Proteomes" id="UP000194236"/>
    </source>
</evidence>
<reference evidence="1 2" key="1">
    <citation type="submission" date="2017-03" db="EMBL/GenBank/DDBJ databases">
        <title>Genome Survey of Euroglyphus maynei.</title>
        <authorList>
            <person name="Arlian L.G."/>
            <person name="Morgan M.S."/>
            <person name="Rider S.D."/>
        </authorList>
    </citation>
    <scope>NUCLEOTIDE SEQUENCE [LARGE SCALE GENOMIC DNA]</scope>
    <source>
        <strain evidence="1">Arlian Lab</strain>
        <tissue evidence="1">Whole body</tissue>
    </source>
</reference>
<dbReference type="Proteomes" id="UP000194236">
    <property type="component" value="Unassembled WGS sequence"/>
</dbReference>
<evidence type="ECO:0000313" key="1">
    <source>
        <dbReference type="EMBL" id="OTF82405.1"/>
    </source>
</evidence>
<accession>A0A1Y3BTA4</accession>
<organism evidence="1 2">
    <name type="scientific">Euroglyphus maynei</name>
    <name type="common">Mayne's house dust mite</name>
    <dbReference type="NCBI Taxonomy" id="6958"/>
    <lineage>
        <taxon>Eukaryota</taxon>
        <taxon>Metazoa</taxon>
        <taxon>Ecdysozoa</taxon>
        <taxon>Arthropoda</taxon>
        <taxon>Chelicerata</taxon>
        <taxon>Arachnida</taxon>
        <taxon>Acari</taxon>
        <taxon>Acariformes</taxon>
        <taxon>Sarcoptiformes</taxon>
        <taxon>Astigmata</taxon>
        <taxon>Psoroptidia</taxon>
        <taxon>Analgoidea</taxon>
        <taxon>Pyroglyphidae</taxon>
        <taxon>Pyroglyphinae</taxon>
        <taxon>Euroglyphus</taxon>
    </lineage>
</organism>
<sequence length="80" mass="7806">MNLIFISFLDPVSKEPSPNNYHLDLRLSSSNAAAAASASASTSNTSNVSGAISSGGIVGGGGGGPLQVTNSGDIAQPTVT</sequence>
<dbReference type="AlphaFoldDB" id="A0A1Y3BTA4"/>
<protein>
    <submittedName>
        <fullName evidence="1">Uncharacterized protein</fullName>
    </submittedName>
</protein>
<comment type="caution">
    <text evidence="1">The sequence shown here is derived from an EMBL/GenBank/DDBJ whole genome shotgun (WGS) entry which is preliminary data.</text>
</comment>
<gene>
    <name evidence="1" type="ORF">BLA29_008318</name>
</gene>
<proteinExistence type="predicted"/>
<dbReference type="EMBL" id="MUJZ01008609">
    <property type="protein sequence ID" value="OTF82405.1"/>
    <property type="molecule type" value="Genomic_DNA"/>
</dbReference>
<keyword evidence="2" id="KW-1185">Reference proteome</keyword>
<name>A0A1Y3BTA4_EURMA</name>